<keyword evidence="1" id="KW-0677">Repeat</keyword>
<name>A0A8J2SWE1_9STRA</name>
<feature type="compositionally biased region" description="Basic residues" evidence="3">
    <location>
        <begin position="482"/>
        <end position="494"/>
    </location>
</feature>
<evidence type="ECO:0000259" key="4">
    <source>
        <dbReference type="SMART" id="SM00322"/>
    </source>
</evidence>
<reference evidence="5" key="1">
    <citation type="submission" date="2021-11" db="EMBL/GenBank/DDBJ databases">
        <authorList>
            <consortium name="Genoscope - CEA"/>
            <person name="William W."/>
        </authorList>
    </citation>
    <scope>NUCLEOTIDE SEQUENCE</scope>
</reference>
<dbReference type="Gene3D" id="3.30.1370.10">
    <property type="entry name" value="K Homology domain, type 1"/>
    <property type="match status" value="2"/>
</dbReference>
<dbReference type="EMBL" id="CAKKNE010000006">
    <property type="protein sequence ID" value="CAH0378777.1"/>
    <property type="molecule type" value="Genomic_DNA"/>
</dbReference>
<dbReference type="SUPFAM" id="SSF54791">
    <property type="entry name" value="Eukaryotic type KH-domain (KH-domain type I)"/>
    <property type="match status" value="3"/>
</dbReference>
<evidence type="ECO:0000313" key="5">
    <source>
        <dbReference type="EMBL" id="CAH0378777.1"/>
    </source>
</evidence>
<keyword evidence="2" id="KW-0694">RNA-binding</keyword>
<dbReference type="CDD" id="cd00105">
    <property type="entry name" value="KH-I"/>
    <property type="match status" value="3"/>
</dbReference>
<dbReference type="InterPro" id="IPR004087">
    <property type="entry name" value="KH_dom"/>
</dbReference>
<feature type="compositionally biased region" description="Gly residues" evidence="3">
    <location>
        <begin position="378"/>
        <end position="454"/>
    </location>
</feature>
<evidence type="ECO:0000313" key="6">
    <source>
        <dbReference type="Proteomes" id="UP000789595"/>
    </source>
</evidence>
<proteinExistence type="predicted"/>
<dbReference type="PROSITE" id="PS50084">
    <property type="entry name" value="KH_TYPE_1"/>
    <property type="match status" value="2"/>
</dbReference>
<feature type="domain" description="K Homology" evidence="4">
    <location>
        <begin position="300"/>
        <end position="372"/>
    </location>
</feature>
<dbReference type="InterPro" id="IPR036612">
    <property type="entry name" value="KH_dom_type_1_sf"/>
</dbReference>
<dbReference type="InterPro" id="IPR004088">
    <property type="entry name" value="KH_dom_type_1"/>
</dbReference>
<dbReference type="Pfam" id="PF00013">
    <property type="entry name" value="KH_1"/>
    <property type="match status" value="2"/>
</dbReference>
<evidence type="ECO:0000256" key="3">
    <source>
        <dbReference type="SAM" id="MobiDB-lite"/>
    </source>
</evidence>
<feature type="domain" description="K Homology" evidence="4">
    <location>
        <begin position="123"/>
        <end position="195"/>
    </location>
</feature>
<protein>
    <recommendedName>
        <fullName evidence="4">K Homology domain-containing protein</fullName>
    </recommendedName>
</protein>
<accession>A0A8J2SWE1</accession>
<dbReference type="SMART" id="SM00322">
    <property type="entry name" value="KH"/>
    <property type="match status" value="3"/>
</dbReference>
<gene>
    <name evidence="5" type="ORF">PECAL_6P03750</name>
</gene>
<dbReference type="Proteomes" id="UP000789595">
    <property type="component" value="Unassembled WGS sequence"/>
</dbReference>
<evidence type="ECO:0000256" key="1">
    <source>
        <dbReference type="ARBA" id="ARBA00022737"/>
    </source>
</evidence>
<dbReference type="GO" id="GO:0003723">
    <property type="term" value="F:RNA binding"/>
    <property type="evidence" value="ECO:0007669"/>
    <property type="project" value="UniProtKB-UniRule"/>
</dbReference>
<dbReference type="OrthoDB" id="5204190at2759"/>
<feature type="region of interest" description="Disordered" evidence="3">
    <location>
        <begin position="1"/>
        <end position="47"/>
    </location>
</feature>
<feature type="compositionally biased region" description="Basic residues" evidence="3">
    <location>
        <begin position="459"/>
        <end position="472"/>
    </location>
</feature>
<sequence>MASDDDKSRSRSRSADSRRKSRKSDDDKSRSRSRSRSPARENQERVTKVIDIATDDAAFVLGRGGATKRKIARVSGANIELDEHALTITLNGTEKQCNHAIDYIDFIKQQRVGPVTIDMERSRGDFTGYTVPGDCIGFVMGRNGQTLRSMEEEWGVLMFFAKTEGSQRGDDEQLCIFGPLAARRGAELKTMSAVEHKHPGYCVSSKGELRDVDRVPGDEDEGGWGIDTVPLTDDSFSYALGARGSTRRKLAAASGCIIEYVGRLACFAGYRQDRRRGKDYLRWLLEQRTGQSVVDNPKDRDDCKVVKVPTSSVGFLTGYRGESLRAIERESSTFMFTDGDGRGSGESENLLIFSFSRGARDHAADIVEDRIRHHKQIGRGGGGPGGGYNDGPRGYGGPPGGFGGGYGGPPRGPPMGYGGGYGGPRGPPMGGGYGGGYGGGGGNYGGYGQGGGGGGDRRGRSRSRDRKRSSRRRRDDSDSSRSRSRSRGRRRRRD</sequence>
<evidence type="ECO:0000256" key="2">
    <source>
        <dbReference type="PROSITE-ProRule" id="PRU00117"/>
    </source>
</evidence>
<keyword evidence="6" id="KW-1185">Reference proteome</keyword>
<organism evidence="5 6">
    <name type="scientific">Pelagomonas calceolata</name>
    <dbReference type="NCBI Taxonomy" id="35677"/>
    <lineage>
        <taxon>Eukaryota</taxon>
        <taxon>Sar</taxon>
        <taxon>Stramenopiles</taxon>
        <taxon>Ochrophyta</taxon>
        <taxon>Pelagophyceae</taxon>
        <taxon>Pelagomonadales</taxon>
        <taxon>Pelagomonadaceae</taxon>
        <taxon>Pelagomonas</taxon>
    </lineage>
</organism>
<dbReference type="AlphaFoldDB" id="A0A8J2SWE1"/>
<feature type="compositionally biased region" description="Basic and acidic residues" evidence="3">
    <location>
        <begin position="38"/>
        <end position="47"/>
    </location>
</feature>
<comment type="caution">
    <text evidence="5">The sequence shown here is derived from an EMBL/GenBank/DDBJ whole genome shotgun (WGS) entry which is preliminary data.</text>
</comment>
<feature type="domain" description="K Homology" evidence="4">
    <location>
        <begin position="44"/>
        <end position="109"/>
    </location>
</feature>
<feature type="region of interest" description="Disordered" evidence="3">
    <location>
        <begin position="374"/>
        <end position="494"/>
    </location>
</feature>
<dbReference type="PANTHER" id="PTHR10288">
    <property type="entry name" value="KH DOMAIN CONTAINING RNA BINDING PROTEIN"/>
    <property type="match status" value="1"/>
</dbReference>
<feature type="compositionally biased region" description="Basic and acidic residues" evidence="3">
    <location>
        <begin position="1"/>
        <end position="30"/>
    </location>
</feature>